<protein>
    <recommendedName>
        <fullName evidence="4">Lipocalin-like domain-containing protein</fullName>
    </recommendedName>
</protein>
<dbReference type="Proteomes" id="UP000186026">
    <property type="component" value="Unassembled WGS sequence"/>
</dbReference>
<feature type="chain" id="PRO_5012139531" description="Lipocalin-like domain-containing protein" evidence="1">
    <location>
        <begin position="21"/>
        <end position="156"/>
    </location>
</feature>
<sequence length="156" mass="17757">MKKGFIYIFLALLCFMSCNQDDKDPQFNILGYWNVSLVSAPMTNTVLSGDQIVFSERYIFNDDGTFIKFSTRNNRSLEPLSEPIQALGLYEMKDALDPSHVFELTLIFETNRGMAANCGNDGVENLLLTKENRLVNNSWSACDGLHFVYQKNSSRF</sequence>
<evidence type="ECO:0000313" key="2">
    <source>
        <dbReference type="EMBL" id="SIT06435.1"/>
    </source>
</evidence>
<name>A0A1N7P717_9BACT</name>
<organism evidence="2 3">
    <name type="scientific">Belliella pelovolcani</name>
    <dbReference type="NCBI Taxonomy" id="529505"/>
    <lineage>
        <taxon>Bacteria</taxon>
        <taxon>Pseudomonadati</taxon>
        <taxon>Bacteroidota</taxon>
        <taxon>Cytophagia</taxon>
        <taxon>Cytophagales</taxon>
        <taxon>Cyclobacteriaceae</taxon>
        <taxon>Belliella</taxon>
    </lineage>
</organism>
<evidence type="ECO:0008006" key="4">
    <source>
        <dbReference type="Google" id="ProtNLM"/>
    </source>
</evidence>
<accession>A0A1N7P717</accession>
<keyword evidence="3" id="KW-1185">Reference proteome</keyword>
<dbReference type="STRING" id="529505.SAMN05421761_11476"/>
<proteinExistence type="predicted"/>
<evidence type="ECO:0000256" key="1">
    <source>
        <dbReference type="SAM" id="SignalP"/>
    </source>
</evidence>
<gene>
    <name evidence="2" type="ORF">SAMN05421761_11476</name>
</gene>
<feature type="signal peptide" evidence="1">
    <location>
        <begin position="1"/>
        <end position="20"/>
    </location>
</feature>
<evidence type="ECO:0000313" key="3">
    <source>
        <dbReference type="Proteomes" id="UP000186026"/>
    </source>
</evidence>
<dbReference type="EMBL" id="FTOP01000014">
    <property type="protein sequence ID" value="SIT06435.1"/>
    <property type="molecule type" value="Genomic_DNA"/>
</dbReference>
<reference evidence="3" key="1">
    <citation type="submission" date="2017-01" db="EMBL/GenBank/DDBJ databases">
        <authorList>
            <person name="Varghese N."/>
            <person name="Submissions S."/>
        </authorList>
    </citation>
    <scope>NUCLEOTIDE SEQUENCE [LARGE SCALE GENOMIC DNA]</scope>
    <source>
        <strain evidence="3">DSM 46698</strain>
    </source>
</reference>
<dbReference type="AlphaFoldDB" id="A0A1N7P717"/>
<keyword evidence="1" id="KW-0732">Signal</keyword>